<dbReference type="Gene3D" id="3.40.630.30">
    <property type="match status" value="1"/>
</dbReference>
<feature type="domain" description="N-acetyltransferase" evidence="4">
    <location>
        <begin position="187"/>
        <end position="337"/>
    </location>
</feature>
<dbReference type="InterPro" id="IPR016181">
    <property type="entry name" value="Acyl_CoA_acyltransferase"/>
</dbReference>
<dbReference type="Proteomes" id="UP000266915">
    <property type="component" value="Unassembled WGS sequence"/>
</dbReference>
<organism evidence="5 6">
    <name type="scientific">Plantibacter flavus</name>
    <dbReference type="NCBI Taxonomy" id="150123"/>
    <lineage>
        <taxon>Bacteria</taxon>
        <taxon>Bacillati</taxon>
        <taxon>Actinomycetota</taxon>
        <taxon>Actinomycetes</taxon>
        <taxon>Micrococcales</taxon>
        <taxon>Microbacteriaceae</taxon>
        <taxon>Plantibacter</taxon>
    </lineage>
</organism>
<keyword evidence="1" id="KW-0808">Transferase</keyword>
<feature type="domain" description="N-acetyltransferase" evidence="4">
    <location>
        <begin position="21"/>
        <end position="179"/>
    </location>
</feature>
<dbReference type="GO" id="GO:0016747">
    <property type="term" value="F:acyltransferase activity, transferring groups other than amino-acyl groups"/>
    <property type="evidence" value="ECO:0007669"/>
    <property type="project" value="InterPro"/>
</dbReference>
<dbReference type="Pfam" id="PF00583">
    <property type="entry name" value="Acetyltransf_1"/>
    <property type="match status" value="2"/>
</dbReference>
<dbReference type="PROSITE" id="PS51186">
    <property type="entry name" value="GNAT"/>
    <property type="match status" value="2"/>
</dbReference>
<protein>
    <submittedName>
        <fullName evidence="5">Mycothiol synthase</fullName>
    </submittedName>
</protein>
<dbReference type="AlphaFoldDB" id="A0A3N2C0D3"/>
<dbReference type="SUPFAM" id="SSF55729">
    <property type="entry name" value="Acyl-CoA N-acyltransferases (Nat)"/>
    <property type="match status" value="2"/>
</dbReference>
<accession>A0A3N2C0D3</accession>
<dbReference type="EMBL" id="RKHL01000001">
    <property type="protein sequence ID" value="ROR80958.1"/>
    <property type="molecule type" value="Genomic_DNA"/>
</dbReference>
<dbReference type="CDD" id="cd04301">
    <property type="entry name" value="NAT_SF"/>
    <property type="match status" value="1"/>
</dbReference>
<evidence type="ECO:0000256" key="1">
    <source>
        <dbReference type="ARBA" id="ARBA00022679"/>
    </source>
</evidence>
<sequence length="337" mass="37202">MSTTPAVPVGQPALPQHPDVDQWRPAVRADIDDIVALCRAMDPFDNPHRVTSRDEIADQFDHAWIDMAADSLLAIAADGTPVAYAMVILSPSRDVSVYSYVFGGVHPAWRERGIGRALLTWSLERSEQQLASVETGAPASSRAYVDERNPGAARLLERFGFAVARYFTIMERELSAPVDEIDEPDGVRLEAYHPDMAERTREARNDSFRDHWGSLETVPAMWAQFVGGSHFRDDLSVVAIDDDGRVVGFTLAEVDEDSWSAQGFTSAYIALVGTVRDWRGRRLAPALLATALRRIQAAGLERATLEVDTASPTGALGLYERQGFVATTRDLAYVRER</sequence>
<evidence type="ECO:0000256" key="2">
    <source>
        <dbReference type="ARBA" id="ARBA00023315"/>
    </source>
</evidence>
<evidence type="ECO:0000313" key="6">
    <source>
        <dbReference type="Proteomes" id="UP000266915"/>
    </source>
</evidence>
<evidence type="ECO:0000313" key="5">
    <source>
        <dbReference type="EMBL" id="ROR80958.1"/>
    </source>
</evidence>
<dbReference type="InterPro" id="IPR050680">
    <property type="entry name" value="YpeA/RimI_acetyltransf"/>
</dbReference>
<keyword evidence="6" id="KW-1185">Reference proteome</keyword>
<comment type="caution">
    <text evidence="5">The sequence shown here is derived from an EMBL/GenBank/DDBJ whole genome shotgun (WGS) entry which is preliminary data.</text>
</comment>
<feature type="region of interest" description="Disordered" evidence="3">
    <location>
        <begin position="1"/>
        <end position="20"/>
    </location>
</feature>
<evidence type="ECO:0000259" key="4">
    <source>
        <dbReference type="PROSITE" id="PS51186"/>
    </source>
</evidence>
<reference evidence="5 6" key="1">
    <citation type="submission" date="2018-11" db="EMBL/GenBank/DDBJ databases">
        <title>Sequencing the genomes of 1000 actinobacteria strains.</title>
        <authorList>
            <person name="Klenk H.-P."/>
        </authorList>
    </citation>
    <scope>NUCLEOTIDE SEQUENCE [LARGE SCALE GENOMIC DNA]</scope>
    <source>
        <strain evidence="5 6">DSM 14012</strain>
    </source>
</reference>
<proteinExistence type="predicted"/>
<dbReference type="PANTHER" id="PTHR43420:SF47">
    <property type="entry name" value="N-ACETYLTRANSFERASE DOMAIN-CONTAINING PROTEIN"/>
    <property type="match status" value="1"/>
</dbReference>
<gene>
    <name evidence="5" type="ORF">EDD42_1005</name>
</gene>
<keyword evidence="2" id="KW-0012">Acyltransferase</keyword>
<dbReference type="InterPro" id="IPR000182">
    <property type="entry name" value="GNAT_dom"/>
</dbReference>
<name>A0A3N2C0D3_9MICO</name>
<dbReference type="PANTHER" id="PTHR43420">
    <property type="entry name" value="ACETYLTRANSFERASE"/>
    <property type="match status" value="1"/>
</dbReference>
<evidence type="ECO:0000256" key="3">
    <source>
        <dbReference type="SAM" id="MobiDB-lite"/>
    </source>
</evidence>
<dbReference type="RefSeq" id="WP_085510254.1">
    <property type="nucleotide sequence ID" value="NZ_FXAP01000001.1"/>
</dbReference>